<protein>
    <submittedName>
        <fullName evidence="1">Uncharacterized protein</fullName>
    </submittedName>
</protein>
<accession>G5JLA7</accession>
<gene>
    <name evidence="1" type="ORF">SS7213T_11370</name>
</gene>
<evidence type="ECO:0000313" key="2">
    <source>
        <dbReference type="Proteomes" id="UP000005413"/>
    </source>
</evidence>
<comment type="caution">
    <text evidence="1">The sequence shown here is derived from an EMBL/GenBank/DDBJ whole genome shotgun (WGS) entry which is preliminary data.</text>
</comment>
<feature type="non-terminal residue" evidence="1">
    <location>
        <position position="1"/>
    </location>
</feature>
<evidence type="ECO:0000313" key="1">
    <source>
        <dbReference type="EMBL" id="EHJ07024.1"/>
    </source>
</evidence>
<reference evidence="1 2" key="1">
    <citation type="journal article" date="2012" name="BMC Genomics">
        <title>Comparative genomic analysis of the genus Staphylococcus including Staphylococcus aureus and its newly described sister species Staphylococcus simiae.</title>
        <authorList>
            <person name="Suzuki H."/>
            <person name="Lefebure T."/>
            <person name="Pavinski Bitar P."/>
            <person name="Stanhope M.J."/>
        </authorList>
    </citation>
    <scope>NUCLEOTIDE SEQUENCE [LARGE SCALE GENOMIC DNA]</scope>
    <source>
        <strain evidence="1 2">CCM 7213</strain>
    </source>
</reference>
<organism evidence="1 2">
    <name type="scientific">Staphylococcus simiae CCM 7213 = CCUG 51256</name>
    <dbReference type="NCBI Taxonomy" id="911238"/>
    <lineage>
        <taxon>Bacteria</taxon>
        <taxon>Bacillati</taxon>
        <taxon>Bacillota</taxon>
        <taxon>Bacilli</taxon>
        <taxon>Bacillales</taxon>
        <taxon>Staphylococcaceae</taxon>
        <taxon>Staphylococcus</taxon>
    </lineage>
</organism>
<dbReference type="Proteomes" id="UP000005413">
    <property type="component" value="Unassembled WGS sequence"/>
</dbReference>
<keyword evidence="2" id="KW-1185">Reference proteome</keyword>
<sequence length="50" mass="5746">YMCKTGIVGQGSRHQKSMCGFYINVQDGHLRNEFYIKFISVPLPSTKSYD</sequence>
<dbReference type="EMBL" id="AEUN01000508">
    <property type="protein sequence ID" value="EHJ07024.1"/>
    <property type="molecule type" value="Genomic_DNA"/>
</dbReference>
<proteinExistence type="predicted"/>
<dbReference type="AlphaFoldDB" id="G5JLA7"/>
<name>G5JLA7_9STAP</name>